<dbReference type="RefSeq" id="WP_011437226.1">
    <property type="nucleotide sequence ID" value="NC_007777.1"/>
</dbReference>
<protein>
    <submittedName>
        <fullName evidence="1">McrBC 5-methylcytosine restriction system component-like</fullName>
    </submittedName>
</protein>
<dbReference type="InterPro" id="IPR019292">
    <property type="entry name" value="McrC"/>
</dbReference>
<accession>Q2J945</accession>
<dbReference type="Proteomes" id="UP000001937">
    <property type="component" value="Chromosome"/>
</dbReference>
<evidence type="ECO:0000313" key="1">
    <source>
        <dbReference type="EMBL" id="ABD12197.1"/>
    </source>
</evidence>
<dbReference type="AlphaFoldDB" id="Q2J945"/>
<dbReference type="HOGENOM" id="CLU_052173_0_0_11"/>
<gene>
    <name evidence="1" type="ordered locus">Francci3_2839</name>
</gene>
<evidence type="ECO:0000313" key="2">
    <source>
        <dbReference type="Proteomes" id="UP000001937"/>
    </source>
</evidence>
<dbReference type="PANTHER" id="PTHR38733:SF1">
    <property type="entry name" value="TYPE IV METHYL-DIRECTED RESTRICTION ENZYME ECOKMCRBC"/>
    <property type="match status" value="1"/>
</dbReference>
<dbReference type="EMBL" id="CP000249">
    <property type="protein sequence ID" value="ABD12197.1"/>
    <property type="molecule type" value="Genomic_DNA"/>
</dbReference>
<keyword evidence="2" id="KW-1185">Reference proteome</keyword>
<proteinExistence type="predicted"/>
<dbReference type="OrthoDB" id="5148566at2"/>
<dbReference type="Pfam" id="PF10117">
    <property type="entry name" value="McrBC"/>
    <property type="match status" value="1"/>
</dbReference>
<organism evidence="1 2">
    <name type="scientific">Frankia casuarinae (strain DSM 45818 / CECT 9043 / HFP020203 / CcI3)</name>
    <dbReference type="NCBI Taxonomy" id="106370"/>
    <lineage>
        <taxon>Bacteria</taxon>
        <taxon>Bacillati</taxon>
        <taxon>Actinomycetota</taxon>
        <taxon>Actinomycetes</taxon>
        <taxon>Frankiales</taxon>
        <taxon>Frankiaceae</taxon>
        <taxon>Frankia</taxon>
    </lineage>
</organism>
<name>Q2J945_FRACC</name>
<sequence length="416" mass="45954">MLAPVELTEGAGWQRRKLSPGQADALDASEVAQVRQRRADGTCEVKDNALVGTVRLGSGEDTFEVRIRPKVTIRRLLFLLGYAQDRGRWFEDEVQAAEEPDLLPAVAAAFARTASRALAHGVPRGYRQVDAALPVLRGRLRESAQLRQRSGVMFPLEVRYDERTVDTAENRLLLAATRSLLALAGVAPATAQELRRIAAALDGVAEPAHGPVKPPDWVPTRVNAPYHAALRLAETVLRSSSFEREDGETLRVDGFVVKMWEVFEDFVTHAVDEVLTHRGGEVRLQDRTHHLDEDRTLEMCPDLVLYRPEGPGGRMIPAVVLDAKYRLAIRQGARAHVYHQMIAYCARLGARQGWLVYAGSERADGQPGGRGDVIRSRIGGPTPIGLVTYVLDLRLPLAELRARIERIADDMVTPSV</sequence>
<dbReference type="STRING" id="106370.Francci3_2839"/>
<dbReference type="KEGG" id="fra:Francci3_2839"/>
<reference evidence="1 2" key="1">
    <citation type="journal article" date="2007" name="Genome Res.">
        <title>Genome characteristics of facultatively symbiotic Frankia sp. strains reflect host range and host plant biogeography.</title>
        <authorList>
            <person name="Normand P."/>
            <person name="Lapierre P."/>
            <person name="Tisa L.S."/>
            <person name="Gogarten J.P."/>
            <person name="Alloisio N."/>
            <person name="Bagnarol E."/>
            <person name="Bassi C.A."/>
            <person name="Berry A.M."/>
            <person name="Bickhart D.M."/>
            <person name="Choisne N."/>
            <person name="Couloux A."/>
            <person name="Cournoyer B."/>
            <person name="Cruveiller S."/>
            <person name="Daubin V."/>
            <person name="Demange N."/>
            <person name="Francino M.P."/>
            <person name="Goltsman E."/>
            <person name="Huang Y."/>
            <person name="Kopp O.R."/>
            <person name="Labarre L."/>
            <person name="Lapidus A."/>
            <person name="Lavire C."/>
            <person name="Marechal J."/>
            <person name="Martinez M."/>
            <person name="Mastronunzio J.E."/>
            <person name="Mullin B.C."/>
            <person name="Niemann J."/>
            <person name="Pujic P."/>
            <person name="Rawnsley T."/>
            <person name="Rouy Z."/>
            <person name="Schenowitz C."/>
            <person name="Sellstedt A."/>
            <person name="Tavares F."/>
            <person name="Tomkins J.P."/>
            <person name="Vallenet D."/>
            <person name="Valverde C."/>
            <person name="Wall L.G."/>
            <person name="Wang Y."/>
            <person name="Medigue C."/>
            <person name="Benson D.R."/>
        </authorList>
    </citation>
    <scope>NUCLEOTIDE SEQUENCE [LARGE SCALE GENOMIC DNA]</scope>
    <source>
        <strain evidence="2">DSM 45818 / CECT 9043 / CcI3</strain>
    </source>
</reference>
<dbReference type="REBASE" id="11954">
    <property type="entry name" value="FspCMcrBCP"/>
</dbReference>
<dbReference type="PANTHER" id="PTHR38733">
    <property type="entry name" value="PROTEIN MCRC"/>
    <property type="match status" value="1"/>
</dbReference>
<dbReference type="eggNOG" id="COG4268">
    <property type="taxonomic scope" value="Bacteria"/>
</dbReference>